<keyword evidence="1" id="KW-0678">Repressor</keyword>
<protein>
    <submittedName>
        <fullName evidence="7">HTH-type transcriptional regulator BetI</fullName>
    </submittedName>
</protein>
<dbReference type="GeneID" id="86925051"/>
<evidence type="ECO:0000256" key="1">
    <source>
        <dbReference type="ARBA" id="ARBA00022491"/>
    </source>
</evidence>
<dbReference type="PANTHER" id="PTHR43479">
    <property type="entry name" value="ACREF/ENVCD OPERON REPRESSOR-RELATED"/>
    <property type="match status" value="1"/>
</dbReference>
<dbReference type="InterPro" id="IPR036271">
    <property type="entry name" value="Tet_transcr_reg_TetR-rel_C_sf"/>
</dbReference>
<dbReference type="InterPro" id="IPR001647">
    <property type="entry name" value="HTH_TetR"/>
</dbReference>
<organism evidence="7 8">
    <name type="scientific">Oceanobacillus oncorhynchi</name>
    <dbReference type="NCBI Taxonomy" id="545501"/>
    <lineage>
        <taxon>Bacteria</taxon>
        <taxon>Bacillati</taxon>
        <taxon>Bacillota</taxon>
        <taxon>Bacilli</taxon>
        <taxon>Bacillales</taxon>
        <taxon>Bacillaceae</taxon>
        <taxon>Oceanobacillus</taxon>
    </lineage>
</organism>
<evidence type="ECO:0000313" key="7">
    <source>
        <dbReference type="EMBL" id="CEI82692.1"/>
    </source>
</evidence>
<keyword evidence="3 5" id="KW-0238">DNA-binding</keyword>
<keyword evidence="4" id="KW-0804">Transcription</keyword>
<dbReference type="SUPFAM" id="SSF48498">
    <property type="entry name" value="Tetracyclin repressor-like, C-terminal domain"/>
    <property type="match status" value="1"/>
</dbReference>
<evidence type="ECO:0000313" key="8">
    <source>
        <dbReference type="Proteomes" id="UP000040453"/>
    </source>
</evidence>
<dbReference type="RefSeq" id="WP_042532680.1">
    <property type="nucleotide sequence ID" value="NZ_CDGG01000001.1"/>
</dbReference>
<gene>
    <name evidence="7" type="primary">betI_5</name>
    <name evidence="7" type="ORF">BN997_02577</name>
</gene>
<dbReference type="PRINTS" id="PR00455">
    <property type="entry name" value="HTHTETR"/>
</dbReference>
<dbReference type="PROSITE" id="PS50977">
    <property type="entry name" value="HTH_TETR_2"/>
    <property type="match status" value="1"/>
</dbReference>
<dbReference type="Gene3D" id="1.10.357.10">
    <property type="entry name" value="Tetracycline Repressor, domain 2"/>
    <property type="match status" value="1"/>
</dbReference>
<dbReference type="SUPFAM" id="SSF46689">
    <property type="entry name" value="Homeodomain-like"/>
    <property type="match status" value="1"/>
</dbReference>
<evidence type="ECO:0000256" key="5">
    <source>
        <dbReference type="PROSITE-ProRule" id="PRU00335"/>
    </source>
</evidence>
<feature type="domain" description="HTH tetR-type" evidence="6">
    <location>
        <begin position="8"/>
        <end position="68"/>
    </location>
</feature>
<dbReference type="GO" id="GO:0003677">
    <property type="term" value="F:DNA binding"/>
    <property type="evidence" value="ECO:0007669"/>
    <property type="project" value="UniProtKB-UniRule"/>
</dbReference>
<dbReference type="InterPro" id="IPR050624">
    <property type="entry name" value="HTH-type_Tx_Regulator"/>
</dbReference>
<dbReference type="InterPro" id="IPR039538">
    <property type="entry name" value="BetI_C"/>
</dbReference>
<sequence>MARIVNHEKKRKSIAEAAWSIIKKEGIEKASIRRVAIEAGMSAGALRHYFSTKDEMLLFIMDYYLEEGKKRSQSKSWSDNPLQAVAEVLLELIPIDEEKKIETSVWWILALQSLTSDTLKEKKDEMTNGMYELASSMIEILALQGILSDSTNVKLEKSRLAALIDGLSIHALLRPDVYSPEKVKEVIRYHLETLCNESQLS</sequence>
<dbReference type="Proteomes" id="UP000040453">
    <property type="component" value="Unassembled WGS sequence"/>
</dbReference>
<keyword evidence="2" id="KW-0805">Transcription regulation</keyword>
<keyword evidence="8" id="KW-1185">Reference proteome</keyword>
<evidence type="ECO:0000256" key="2">
    <source>
        <dbReference type="ARBA" id="ARBA00023015"/>
    </source>
</evidence>
<evidence type="ECO:0000256" key="3">
    <source>
        <dbReference type="ARBA" id="ARBA00023125"/>
    </source>
</evidence>
<dbReference type="OrthoDB" id="9816296at2"/>
<dbReference type="EMBL" id="CDGG01000001">
    <property type="protein sequence ID" value="CEI82692.1"/>
    <property type="molecule type" value="Genomic_DNA"/>
</dbReference>
<dbReference type="InterPro" id="IPR009057">
    <property type="entry name" value="Homeodomain-like_sf"/>
</dbReference>
<dbReference type="STRING" id="545501.BN997_02577"/>
<dbReference type="AlphaFoldDB" id="A0A0A1MSZ4"/>
<feature type="DNA-binding region" description="H-T-H motif" evidence="5">
    <location>
        <begin position="31"/>
        <end position="50"/>
    </location>
</feature>
<name>A0A0A1MSZ4_9BACI</name>
<reference evidence="7 8" key="1">
    <citation type="submission" date="2014-11" db="EMBL/GenBank/DDBJ databases">
        <authorList>
            <person name="Urmite Genomes Urmite Genomes"/>
        </authorList>
    </citation>
    <scope>NUCLEOTIDE SEQUENCE [LARGE SCALE GENOMIC DNA]</scope>
    <source>
        <strain evidence="7 8">Oc5</strain>
    </source>
</reference>
<dbReference type="Pfam" id="PF00440">
    <property type="entry name" value="TetR_N"/>
    <property type="match status" value="1"/>
</dbReference>
<evidence type="ECO:0000256" key="4">
    <source>
        <dbReference type="ARBA" id="ARBA00023163"/>
    </source>
</evidence>
<dbReference type="PANTHER" id="PTHR43479:SF11">
    <property type="entry name" value="ACREF_ENVCD OPERON REPRESSOR-RELATED"/>
    <property type="match status" value="1"/>
</dbReference>
<accession>A0A0A1MSZ4</accession>
<evidence type="ECO:0000259" key="6">
    <source>
        <dbReference type="PROSITE" id="PS50977"/>
    </source>
</evidence>
<dbReference type="Pfam" id="PF13977">
    <property type="entry name" value="TetR_C_6"/>
    <property type="match status" value="1"/>
</dbReference>
<proteinExistence type="predicted"/>